<organism evidence="3 4">
    <name type="scientific">Parasediminibacterium paludis</name>
    <dbReference type="NCBI Taxonomy" id="908966"/>
    <lineage>
        <taxon>Bacteria</taxon>
        <taxon>Pseudomonadati</taxon>
        <taxon>Bacteroidota</taxon>
        <taxon>Chitinophagia</taxon>
        <taxon>Chitinophagales</taxon>
        <taxon>Chitinophagaceae</taxon>
        <taxon>Parasediminibacterium</taxon>
    </lineage>
</organism>
<comment type="caution">
    <text evidence="3">The sequence shown here is derived from an EMBL/GenBank/DDBJ whole genome shotgun (WGS) entry which is preliminary data.</text>
</comment>
<dbReference type="Proteomes" id="UP001595906">
    <property type="component" value="Unassembled WGS sequence"/>
</dbReference>
<accession>A0ABV8PWS1</accession>
<keyword evidence="4" id="KW-1185">Reference proteome</keyword>
<evidence type="ECO:0000259" key="2">
    <source>
        <dbReference type="Pfam" id="PF13568"/>
    </source>
</evidence>
<evidence type="ECO:0000256" key="1">
    <source>
        <dbReference type="SAM" id="SignalP"/>
    </source>
</evidence>
<protein>
    <submittedName>
        <fullName evidence="3">Porin family protein</fullName>
    </submittedName>
</protein>
<proteinExistence type="predicted"/>
<dbReference type="Pfam" id="PF13568">
    <property type="entry name" value="OMP_b-brl_2"/>
    <property type="match status" value="1"/>
</dbReference>
<dbReference type="RefSeq" id="WP_379013301.1">
    <property type="nucleotide sequence ID" value="NZ_JBHSDC010000012.1"/>
</dbReference>
<name>A0ABV8PWS1_9BACT</name>
<keyword evidence="1" id="KW-0732">Signal</keyword>
<evidence type="ECO:0000313" key="4">
    <source>
        <dbReference type="Proteomes" id="UP001595906"/>
    </source>
</evidence>
<gene>
    <name evidence="3" type="ORF">ACFOW1_07450</name>
</gene>
<reference evidence="4" key="1">
    <citation type="journal article" date="2019" name="Int. J. Syst. Evol. Microbiol.">
        <title>The Global Catalogue of Microorganisms (GCM) 10K type strain sequencing project: providing services to taxonomists for standard genome sequencing and annotation.</title>
        <authorList>
            <consortium name="The Broad Institute Genomics Platform"/>
            <consortium name="The Broad Institute Genome Sequencing Center for Infectious Disease"/>
            <person name="Wu L."/>
            <person name="Ma J."/>
        </authorList>
    </citation>
    <scope>NUCLEOTIDE SEQUENCE [LARGE SCALE GENOMIC DNA]</scope>
    <source>
        <strain evidence="4">CECT 8010</strain>
    </source>
</reference>
<feature type="signal peptide" evidence="1">
    <location>
        <begin position="1"/>
        <end position="20"/>
    </location>
</feature>
<dbReference type="InterPro" id="IPR025665">
    <property type="entry name" value="Beta-barrel_OMP_2"/>
</dbReference>
<feature type="domain" description="Outer membrane protein beta-barrel" evidence="2">
    <location>
        <begin position="20"/>
        <end position="171"/>
    </location>
</feature>
<feature type="chain" id="PRO_5045573699" evidence="1">
    <location>
        <begin position="21"/>
        <end position="193"/>
    </location>
</feature>
<evidence type="ECO:0000313" key="3">
    <source>
        <dbReference type="EMBL" id="MFC4231720.1"/>
    </source>
</evidence>
<dbReference type="EMBL" id="JBHSDC010000012">
    <property type="protein sequence ID" value="MFC4231720.1"/>
    <property type="molecule type" value="Genomic_DNA"/>
</dbReference>
<sequence>MKKLIVAMLALFLASVSVHAQGLKAGIKIGANGTKIDGQSFEDGYKLSYQGGVFIEADFNKKFGIQPEVLFGQSTSKTVSGIGAIGTNLPSGQDIILNYLSIPVLLRYNVGKLITLNLGPQFAILLNKDNTVLQNGQQAFKSGDFSMVGGVQLNFSVLRIYGRYNVGLSNINDVSDQNKWKSQQLQLGVGFKL</sequence>